<feature type="active site" description="Charge relay system" evidence="8">
    <location>
        <position position="447"/>
    </location>
</feature>
<evidence type="ECO:0000256" key="9">
    <source>
        <dbReference type="RuleBase" id="RU003355"/>
    </source>
</evidence>
<evidence type="ECO:0000256" key="1">
    <source>
        <dbReference type="ARBA" id="ARBA00011073"/>
    </source>
</evidence>
<dbReference type="PANTHER" id="PTHR43806:SF65">
    <property type="entry name" value="SERINE PROTEASE APRX"/>
    <property type="match status" value="1"/>
</dbReference>
<proteinExistence type="inferred from homology"/>
<feature type="chain" id="PRO_5045380827" evidence="10">
    <location>
        <begin position="28"/>
        <end position="1250"/>
    </location>
</feature>
<sequence length="1250" mass="131246">MRVWRRRTLLGATVAAALVATGGGAAAHGQPKATDGVTTVPRSAQTTSQVTLLTGDVVTVTSGANQPTAVAVNGQEGTNGRITITTVGKDIYVLPKEAQSLITAGRLDRRLFNVTGLIEQGYDDARTGSIPLIVRYRGNGVAARAAAPSGGQMLQPLTSINGAAMVADKKQAEAFWEAIDDDGPQAGTARTQLAGGIDRVWLDAKAKALLDVSVPQIGAPGAWAAGYDGAGVKVAVLDTGVDASHPDLTGRIADSRSFIPGEEVKDGHGHGTHVASTIAGSGSASGGKNKGVAPGAQLLIGKVLSDAGSGMDSGIIAGMEWAARSGAKVISMSLGGPGTDGTDPMALAVNQLTAETGALFTIAAGNEGEQGASTLGSPGTADAALTVGAVDDADDLAYFSSRGPRIGDGAIKPEITAPGVAIVAARAAGTSLGRPVDQHYTSASGTSMATPHVAGAAAILAQQHPGWTAERLKAQLVSTAKAHASDPAFSQGAGRVDVSRAVRQNVFGTGVVNYGIVQWDSTASVVKQVTYTNEGDQPVTLALSLRGAGLPAGLLSLGAETVTVPAQGTATVPVTMAPMGVPSGTYSAHLAGVSADGTTVVSTAVGLLKDVERFEAKIKVIGRDGAAPALGMAEVRVFDLGQGVVPEVLYPDLDGTITLSLPAGEYTFHAAIMDPSPEYNRLWEYTQGIQPNLSITGDRTITFDGRKASSVSMRTPKPTKTDRARLGFTNFSTNQKYWYSFEMWVGGEAALYSIPTAQANDNLEAYTGWTLTALDLTARVVGRGARSLDDAAYFGGNGGSARFDGTKRLQVVSAGTGTSQEYAGLAVRGKTALVKRSAAISPDQQLANAVAAGASAVIVYNNAAERWGVDFWTRTPTAIPAMTLSGEQGGRLLDLLRRDRVTVEFKGVAVSPYAYELLQVEKGGLPANQRYRVRHNDLATLRTSYHASANGTEGGHFRSIWAPRQAVAYGTFDRLVMPLTRTEYVSAGLRTGQVTLLAPVWQLGGSQQIETVKVLSPGQRLSPHWNKSVVRTALPAESVDAAYRDNDLMVVQSSAMLDTGADHRQQPHLIQTDKVRASVYRNGEYLGSSNFAGFAFPALPERAEYRVTLDVAREDPWWTTSTKVNTAWTFHSQRADARQLTPMLSVDYDVDVDLNNRAKADSRFDIDLTVRHQNGLSGPAVRNAKLWVSYDDGVTWKSADVDRKRTGQFESTVRHPKLAATNGFVSLRVQATDADGNTVEQTVTRAYQLR</sequence>
<evidence type="ECO:0000256" key="7">
    <source>
        <dbReference type="ARBA" id="ARBA00022825"/>
    </source>
</evidence>
<evidence type="ECO:0000259" key="11">
    <source>
        <dbReference type="Pfam" id="PF00082"/>
    </source>
</evidence>
<dbReference type="Gene3D" id="3.40.50.200">
    <property type="entry name" value="Peptidase S8/S53 domain"/>
    <property type="match status" value="1"/>
</dbReference>
<dbReference type="InterPro" id="IPR003137">
    <property type="entry name" value="PA_domain"/>
</dbReference>
<dbReference type="PROSITE" id="PS00137">
    <property type="entry name" value="SUBTILASE_HIS"/>
    <property type="match status" value="1"/>
</dbReference>
<dbReference type="EMBL" id="JBIRPU010000023">
    <property type="protein sequence ID" value="MFI0795969.1"/>
    <property type="molecule type" value="Genomic_DNA"/>
</dbReference>
<dbReference type="PANTHER" id="PTHR43806">
    <property type="entry name" value="PEPTIDASE S8"/>
    <property type="match status" value="1"/>
</dbReference>
<comment type="similarity">
    <text evidence="1 8 9">Belongs to the peptidase S8 family.</text>
</comment>
<accession>A0ABW7SSW5</accession>
<dbReference type="PROSITE" id="PS51318">
    <property type="entry name" value="TAT"/>
    <property type="match status" value="1"/>
</dbReference>
<evidence type="ECO:0000256" key="8">
    <source>
        <dbReference type="PROSITE-ProRule" id="PRU01240"/>
    </source>
</evidence>
<evidence type="ECO:0000313" key="13">
    <source>
        <dbReference type="EMBL" id="MFI0795969.1"/>
    </source>
</evidence>
<dbReference type="PROSITE" id="PS51892">
    <property type="entry name" value="SUBTILASE"/>
    <property type="match status" value="1"/>
</dbReference>
<dbReference type="SUPFAM" id="SSF52743">
    <property type="entry name" value="Subtilisin-like"/>
    <property type="match status" value="1"/>
</dbReference>
<dbReference type="InterPro" id="IPR050131">
    <property type="entry name" value="Peptidase_S8_subtilisin-like"/>
</dbReference>
<organism evidence="13 14">
    <name type="scientific">Micromonospora rubida</name>
    <dbReference type="NCBI Taxonomy" id="2697657"/>
    <lineage>
        <taxon>Bacteria</taxon>
        <taxon>Bacillati</taxon>
        <taxon>Actinomycetota</taxon>
        <taxon>Actinomycetes</taxon>
        <taxon>Micromonosporales</taxon>
        <taxon>Micromonosporaceae</taxon>
        <taxon>Micromonospora</taxon>
    </lineage>
</organism>
<dbReference type="Pfam" id="PF02225">
    <property type="entry name" value="PA"/>
    <property type="match status" value="1"/>
</dbReference>
<keyword evidence="7 8" id="KW-0720">Serine protease</keyword>
<dbReference type="Pfam" id="PF00082">
    <property type="entry name" value="Peptidase_S8"/>
    <property type="match status" value="1"/>
</dbReference>
<evidence type="ECO:0000256" key="5">
    <source>
        <dbReference type="ARBA" id="ARBA00022729"/>
    </source>
</evidence>
<feature type="active site" description="Charge relay system" evidence="8">
    <location>
        <position position="238"/>
    </location>
</feature>
<feature type="domain" description="Peptidase S8/S53" evidence="11">
    <location>
        <begin position="229"/>
        <end position="494"/>
    </location>
</feature>
<keyword evidence="5 10" id="KW-0732">Signal</keyword>
<feature type="signal peptide" evidence="10">
    <location>
        <begin position="1"/>
        <end position="27"/>
    </location>
</feature>
<comment type="caution">
    <text evidence="13">The sequence shown here is derived from an EMBL/GenBank/DDBJ whole genome shotgun (WGS) entry which is preliminary data.</text>
</comment>
<protein>
    <submittedName>
        <fullName evidence="13">S8 family serine peptidase</fullName>
    </submittedName>
</protein>
<gene>
    <name evidence="13" type="ORF">ACH4OY_25290</name>
</gene>
<dbReference type="SUPFAM" id="SSF52025">
    <property type="entry name" value="PA domain"/>
    <property type="match status" value="1"/>
</dbReference>
<feature type="active site" description="Charge relay system" evidence="8">
    <location>
        <position position="270"/>
    </location>
</feature>
<keyword evidence="4 8" id="KW-0645">Protease</keyword>
<name>A0ABW7SSW5_9ACTN</name>
<dbReference type="PROSITE" id="PS00138">
    <property type="entry name" value="SUBTILASE_SER"/>
    <property type="match status" value="1"/>
</dbReference>
<keyword evidence="6 8" id="KW-0378">Hydrolase</keyword>
<evidence type="ECO:0000256" key="6">
    <source>
        <dbReference type="ARBA" id="ARBA00022801"/>
    </source>
</evidence>
<dbReference type="Gene3D" id="3.50.30.30">
    <property type="match status" value="1"/>
</dbReference>
<dbReference type="InterPro" id="IPR023828">
    <property type="entry name" value="Peptidase_S8_Ser-AS"/>
</dbReference>
<dbReference type="InterPro" id="IPR036852">
    <property type="entry name" value="Peptidase_S8/S53_dom_sf"/>
</dbReference>
<evidence type="ECO:0000313" key="14">
    <source>
        <dbReference type="Proteomes" id="UP001611075"/>
    </source>
</evidence>
<dbReference type="PRINTS" id="PR00723">
    <property type="entry name" value="SUBTILISIN"/>
</dbReference>
<keyword evidence="2" id="KW-0134">Cell wall</keyword>
<evidence type="ECO:0000256" key="2">
    <source>
        <dbReference type="ARBA" id="ARBA00022512"/>
    </source>
</evidence>
<reference evidence="13 14" key="1">
    <citation type="submission" date="2024-10" db="EMBL/GenBank/DDBJ databases">
        <title>The Natural Products Discovery Center: Release of the First 8490 Sequenced Strains for Exploring Actinobacteria Biosynthetic Diversity.</title>
        <authorList>
            <person name="Kalkreuter E."/>
            <person name="Kautsar S.A."/>
            <person name="Yang D."/>
            <person name="Bader C.D."/>
            <person name="Teijaro C.N."/>
            <person name="Fluegel L."/>
            <person name="Davis C.M."/>
            <person name="Simpson J.R."/>
            <person name="Lauterbach L."/>
            <person name="Steele A.D."/>
            <person name="Gui C."/>
            <person name="Meng S."/>
            <person name="Li G."/>
            <person name="Viehrig K."/>
            <person name="Ye F."/>
            <person name="Su P."/>
            <person name="Kiefer A.F."/>
            <person name="Nichols A."/>
            <person name="Cepeda A.J."/>
            <person name="Yan W."/>
            <person name="Fan B."/>
            <person name="Jiang Y."/>
            <person name="Adhikari A."/>
            <person name="Zheng C.-J."/>
            <person name="Schuster L."/>
            <person name="Cowan T.M."/>
            <person name="Smanski M.J."/>
            <person name="Chevrette M.G."/>
            <person name="De Carvalho L.P.S."/>
            <person name="Shen B."/>
        </authorList>
    </citation>
    <scope>NUCLEOTIDE SEQUENCE [LARGE SCALE GENOMIC DNA]</scope>
    <source>
        <strain evidence="13 14">NPDC021253</strain>
    </source>
</reference>
<dbReference type="InterPro" id="IPR000209">
    <property type="entry name" value="Peptidase_S8/S53_dom"/>
</dbReference>
<dbReference type="RefSeq" id="WP_396683670.1">
    <property type="nucleotide sequence ID" value="NZ_JBIRPU010000023.1"/>
</dbReference>
<dbReference type="PROSITE" id="PS00136">
    <property type="entry name" value="SUBTILASE_ASP"/>
    <property type="match status" value="1"/>
</dbReference>
<dbReference type="InterPro" id="IPR023827">
    <property type="entry name" value="Peptidase_S8_Asp-AS"/>
</dbReference>
<dbReference type="InterPro" id="IPR046450">
    <property type="entry name" value="PA_dom_sf"/>
</dbReference>
<evidence type="ECO:0000259" key="12">
    <source>
        <dbReference type="Pfam" id="PF02225"/>
    </source>
</evidence>
<keyword evidence="3" id="KW-0964">Secreted</keyword>
<dbReference type="Proteomes" id="UP001611075">
    <property type="component" value="Unassembled WGS sequence"/>
</dbReference>
<feature type="domain" description="PA" evidence="12">
    <location>
        <begin position="818"/>
        <end position="890"/>
    </location>
</feature>
<dbReference type="InterPro" id="IPR006311">
    <property type="entry name" value="TAT_signal"/>
</dbReference>
<keyword evidence="14" id="KW-1185">Reference proteome</keyword>
<dbReference type="InterPro" id="IPR015500">
    <property type="entry name" value="Peptidase_S8_subtilisin-rel"/>
</dbReference>
<evidence type="ECO:0000256" key="3">
    <source>
        <dbReference type="ARBA" id="ARBA00022525"/>
    </source>
</evidence>
<evidence type="ECO:0000256" key="10">
    <source>
        <dbReference type="SAM" id="SignalP"/>
    </source>
</evidence>
<dbReference type="InterPro" id="IPR022398">
    <property type="entry name" value="Peptidase_S8_His-AS"/>
</dbReference>
<evidence type="ECO:0000256" key="4">
    <source>
        <dbReference type="ARBA" id="ARBA00022670"/>
    </source>
</evidence>